<dbReference type="VEuPathDB" id="VectorBase:GBRI029324"/>
<proteinExistence type="predicted"/>
<dbReference type="SUPFAM" id="SSF47473">
    <property type="entry name" value="EF-hand"/>
    <property type="match status" value="1"/>
</dbReference>
<keyword evidence="3" id="KW-1185">Reference proteome</keyword>
<feature type="domain" description="EF-hand" evidence="1">
    <location>
        <begin position="41"/>
        <end position="76"/>
    </location>
</feature>
<dbReference type="Gene3D" id="1.10.238.10">
    <property type="entry name" value="EF-hand"/>
    <property type="match status" value="1"/>
</dbReference>
<dbReference type="InterPro" id="IPR002048">
    <property type="entry name" value="EF_hand_dom"/>
</dbReference>
<dbReference type="EnsemblMetazoa" id="GBRI029324-RA">
    <property type="protein sequence ID" value="GBRI029324-PA"/>
    <property type="gene ID" value="GBRI029324"/>
</dbReference>
<accession>A0A1A9WRC6</accession>
<organism evidence="2 3">
    <name type="scientific">Glossina brevipalpis</name>
    <dbReference type="NCBI Taxonomy" id="37001"/>
    <lineage>
        <taxon>Eukaryota</taxon>
        <taxon>Metazoa</taxon>
        <taxon>Ecdysozoa</taxon>
        <taxon>Arthropoda</taxon>
        <taxon>Hexapoda</taxon>
        <taxon>Insecta</taxon>
        <taxon>Pterygota</taxon>
        <taxon>Neoptera</taxon>
        <taxon>Endopterygota</taxon>
        <taxon>Diptera</taxon>
        <taxon>Brachycera</taxon>
        <taxon>Muscomorpha</taxon>
        <taxon>Hippoboscoidea</taxon>
        <taxon>Glossinidae</taxon>
        <taxon>Glossina</taxon>
    </lineage>
</organism>
<evidence type="ECO:0000313" key="2">
    <source>
        <dbReference type="EnsemblMetazoa" id="GBRI029324-PA"/>
    </source>
</evidence>
<reference evidence="3" key="1">
    <citation type="submission" date="2014-03" db="EMBL/GenBank/DDBJ databases">
        <authorList>
            <person name="Aksoy S."/>
            <person name="Warren W."/>
            <person name="Wilson R.K."/>
        </authorList>
    </citation>
    <scope>NUCLEOTIDE SEQUENCE [LARGE SCALE GENOMIC DNA]</scope>
    <source>
        <strain evidence="3">IAEA</strain>
    </source>
</reference>
<reference evidence="2" key="2">
    <citation type="submission" date="2020-05" db="UniProtKB">
        <authorList>
            <consortium name="EnsemblMetazoa"/>
        </authorList>
    </citation>
    <scope>IDENTIFICATION</scope>
    <source>
        <strain evidence="2">IAEA</strain>
    </source>
</reference>
<dbReference type="STRING" id="37001.A0A1A9WRC6"/>
<sequence length="91" mass="10598">MIFIRTDAKLNTRNKRFIVSHHGKVDLEELISAFEDLGLEVDTEEAKHLLSRMDTDGSLNISFNEWRDFLLLAPSTDIHDLIKFWRHSTVS</sequence>
<dbReference type="GO" id="GO:0005509">
    <property type="term" value="F:calcium ion binding"/>
    <property type="evidence" value="ECO:0007669"/>
    <property type="project" value="InterPro"/>
</dbReference>
<protein>
    <recommendedName>
        <fullName evidence="1">EF-hand domain-containing protein</fullName>
    </recommendedName>
</protein>
<dbReference type="PROSITE" id="PS50222">
    <property type="entry name" value="EF_HAND_2"/>
    <property type="match status" value="1"/>
</dbReference>
<dbReference type="InterPro" id="IPR011992">
    <property type="entry name" value="EF-hand-dom_pair"/>
</dbReference>
<name>A0A1A9WRC6_9MUSC</name>
<dbReference type="Proteomes" id="UP000091820">
    <property type="component" value="Unassembled WGS sequence"/>
</dbReference>
<evidence type="ECO:0000313" key="3">
    <source>
        <dbReference type="Proteomes" id="UP000091820"/>
    </source>
</evidence>
<dbReference type="AlphaFoldDB" id="A0A1A9WRC6"/>
<dbReference type="FunFam" id="1.10.238.10:FF:000028">
    <property type="entry name" value="Putative calcium-binding mitochondrial carrier protein scamc-2"/>
    <property type="match status" value="1"/>
</dbReference>
<evidence type="ECO:0000259" key="1">
    <source>
        <dbReference type="PROSITE" id="PS50222"/>
    </source>
</evidence>